<evidence type="ECO:0000256" key="5">
    <source>
        <dbReference type="ARBA" id="ARBA00023002"/>
    </source>
</evidence>
<reference evidence="14 15" key="1">
    <citation type="submission" date="2020-01" db="EMBL/GenBank/DDBJ databases">
        <title>Genomes of bacteria type strains.</title>
        <authorList>
            <person name="Chen J."/>
            <person name="Zhu S."/>
            <person name="Chen J."/>
        </authorList>
    </citation>
    <scope>NUCLEOTIDE SEQUENCE [LARGE SCALE GENOMIC DNA]</scope>
    <source>
        <strain evidence="14 15">KCTC 52919</strain>
    </source>
</reference>
<feature type="compositionally biased region" description="Basic and acidic residues" evidence="12">
    <location>
        <begin position="472"/>
        <end position="483"/>
    </location>
</feature>
<evidence type="ECO:0000256" key="12">
    <source>
        <dbReference type="SAM" id="MobiDB-lite"/>
    </source>
</evidence>
<dbReference type="EMBL" id="JAAAMJ010000025">
    <property type="protein sequence ID" value="NDV89021.1"/>
    <property type="molecule type" value="Genomic_DNA"/>
</dbReference>
<feature type="binding site" evidence="11">
    <location>
        <position position="354"/>
    </location>
    <ligand>
        <name>NAD(+)</name>
        <dbReference type="ChEBI" id="CHEBI:57540"/>
    </ligand>
</feature>
<evidence type="ECO:0000256" key="4">
    <source>
        <dbReference type="ARBA" id="ARBA00015132"/>
    </source>
</evidence>
<dbReference type="GO" id="GO:0006065">
    <property type="term" value="P:UDP-glucuronate biosynthetic process"/>
    <property type="evidence" value="ECO:0007669"/>
    <property type="project" value="UniProtKB-UniPathway"/>
</dbReference>
<dbReference type="InterPro" id="IPR036291">
    <property type="entry name" value="NAD(P)-bd_dom_sf"/>
</dbReference>
<dbReference type="SMART" id="SM00984">
    <property type="entry name" value="UDPG_MGDP_dh_C"/>
    <property type="match status" value="1"/>
</dbReference>
<evidence type="ECO:0000313" key="15">
    <source>
        <dbReference type="Proteomes" id="UP000476332"/>
    </source>
</evidence>
<dbReference type="PANTHER" id="PTHR43750:SF3">
    <property type="entry name" value="UDP-GLUCOSE 6-DEHYDROGENASE TUAD"/>
    <property type="match status" value="1"/>
</dbReference>
<evidence type="ECO:0000256" key="1">
    <source>
        <dbReference type="ARBA" id="ARBA00004701"/>
    </source>
</evidence>
<dbReference type="NCBIfam" id="TIGR03026">
    <property type="entry name" value="NDP-sugDHase"/>
    <property type="match status" value="1"/>
</dbReference>
<feature type="binding site" evidence="10">
    <location>
        <begin position="276"/>
        <end position="280"/>
    </location>
    <ligand>
        <name>substrate</name>
    </ligand>
</feature>
<dbReference type="RefSeq" id="WP_163045875.1">
    <property type="nucleotide sequence ID" value="NZ_JAAAMJ010000025.1"/>
</dbReference>
<keyword evidence="6 8" id="KW-0520">NAD</keyword>
<dbReference type="GO" id="GO:0000271">
    <property type="term" value="P:polysaccharide biosynthetic process"/>
    <property type="evidence" value="ECO:0007669"/>
    <property type="project" value="InterPro"/>
</dbReference>
<evidence type="ECO:0000313" key="14">
    <source>
        <dbReference type="EMBL" id="NDV89021.1"/>
    </source>
</evidence>
<evidence type="ECO:0000256" key="11">
    <source>
        <dbReference type="PIRSR" id="PIRSR500134-3"/>
    </source>
</evidence>
<feature type="binding site" evidence="10">
    <location>
        <position position="347"/>
    </location>
    <ligand>
        <name>substrate</name>
    </ligand>
</feature>
<proteinExistence type="inferred from homology"/>
<feature type="binding site" evidence="11">
    <location>
        <position position="179"/>
    </location>
    <ligand>
        <name>NAD(+)</name>
        <dbReference type="ChEBI" id="CHEBI:57540"/>
    </ligand>
</feature>
<evidence type="ECO:0000256" key="9">
    <source>
        <dbReference type="PIRSR" id="PIRSR500134-1"/>
    </source>
</evidence>
<dbReference type="InterPro" id="IPR028357">
    <property type="entry name" value="UDPglc_DH_bac"/>
</dbReference>
<dbReference type="Proteomes" id="UP000476332">
    <property type="component" value="Unassembled WGS sequence"/>
</dbReference>
<accession>A0A6L9MMR4</accession>
<feature type="binding site" evidence="11">
    <location>
        <position position="290"/>
    </location>
    <ligand>
        <name>NAD(+)</name>
        <dbReference type="ChEBI" id="CHEBI:57540"/>
    </ligand>
</feature>
<gene>
    <name evidence="14" type="ORF">GTW51_20295</name>
</gene>
<evidence type="ECO:0000256" key="8">
    <source>
        <dbReference type="PIRNR" id="PIRNR000124"/>
    </source>
</evidence>
<feature type="active site" description="Nucleophile" evidence="9">
    <location>
        <position position="287"/>
    </location>
</feature>
<comment type="similarity">
    <text evidence="2 8">Belongs to the UDP-glucose/GDP-mannose dehydrogenase family.</text>
</comment>
<dbReference type="SUPFAM" id="SSF52413">
    <property type="entry name" value="UDP-glucose/GDP-mannose dehydrogenase C-terminal domain"/>
    <property type="match status" value="1"/>
</dbReference>
<dbReference type="Pfam" id="PF03720">
    <property type="entry name" value="UDPG_MGDP_dh_C"/>
    <property type="match status" value="1"/>
</dbReference>
<feature type="binding site" evidence="10">
    <location>
        <begin position="176"/>
        <end position="179"/>
    </location>
    <ligand>
        <name>substrate</name>
    </ligand>
</feature>
<dbReference type="InterPro" id="IPR001732">
    <property type="entry name" value="UDP-Glc/GDP-Man_DH_N"/>
</dbReference>
<keyword evidence="5 8" id="KW-0560">Oxidoreductase</keyword>
<dbReference type="PANTHER" id="PTHR43750">
    <property type="entry name" value="UDP-GLUCOSE 6-DEHYDROGENASE TUAD"/>
    <property type="match status" value="1"/>
</dbReference>
<dbReference type="GO" id="GO:0003979">
    <property type="term" value="F:UDP-glucose 6-dehydrogenase activity"/>
    <property type="evidence" value="ECO:0007669"/>
    <property type="project" value="UniProtKB-EC"/>
</dbReference>
<comment type="catalytic activity">
    <reaction evidence="7 8">
        <text>UDP-alpha-D-glucose + 2 NAD(+) + H2O = UDP-alpha-D-glucuronate + 2 NADH + 3 H(+)</text>
        <dbReference type="Rhea" id="RHEA:23596"/>
        <dbReference type="ChEBI" id="CHEBI:15377"/>
        <dbReference type="ChEBI" id="CHEBI:15378"/>
        <dbReference type="ChEBI" id="CHEBI:57540"/>
        <dbReference type="ChEBI" id="CHEBI:57945"/>
        <dbReference type="ChEBI" id="CHEBI:58052"/>
        <dbReference type="ChEBI" id="CHEBI:58885"/>
        <dbReference type="EC" id="1.1.1.22"/>
    </reaction>
</comment>
<dbReference type="UniPathway" id="UPA00038">
    <property type="reaction ID" value="UER00491"/>
</dbReference>
<name>A0A6L9MMR4_9HYPH</name>
<dbReference type="InterPro" id="IPR017476">
    <property type="entry name" value="UDP-Glc/GDP-Man"/>
</dbReference>
<dbReference type="PIRSF" id="PIRSF500134">
    <property type="entry name" value="UDPglc_DH_bac"/>
    <property type="match status" value="1"/>
</dbReference>
<dbReference type="PIRSF" id="PIRSF000124">
    <property type="entry name" value="UDPglc_GDPman_dh"/>
    <property type="match status" value="1"/>
</dbReference>
<dbReference type="GO" id="GO:0051287">
    <property type="term" value="F:NAD binding"/>
    <property type="evidence" value="ECO:0007669"/>
    <property type="project" value="InterPro"/>
</dbReference>
<dbReference type="InterPro" id="IPR014027">
    <property type="entry name" value="UDP-Glc/GDP-Man_DH_C"/>
</dbReference>
<sequence length="490" mass="52379">MNLLFPEAEADTTSPDPSRNSISAYRITMIGAGYVGLVTGTCLAKLGFDVLCLDTDAKRIAALQAGRSPIYEPGLDELMGRQIAEGRLRFDTFGPAAVARADFVFLAVGTPSLPGSDEADLTQIFEATRMVAPQLRPGACLVVKSTVPAGTNKAIRTIVSDQRPGLAFSVISNPEFLREGRAVEDFLRPDRIVVGCHDDAGRAGMERIYRSFVEQDVPVLFTSPENAELIKYAANAFLAMKVAFANEVSDLCEAAGGDVRDVVCGIGLDARIGPSFLQPGPGFGGSCFPKDTRAFVDIGRRLGRPQRLVEAVVAINEDRKESLSSRVADALGSCAGKTIAVLGVAFKPDTDDLREAPALRLIPALVAAGAEVRFYDPQVAADGVAELELARQASSLAAALEGADAVVLLTEWAEFRMIDLVAARRSMRGATFIDFRNLYAREAMAKAGFLYHPIGSAPALAPDHALQPERTVPGRRERRRAVGDSRVALS</sequence>
<evidence type="ECO:0000256" key="7">
    <source>
        <dbReference type="ARBA" id="ARBA00047473"/>
    </source>
</evidence>
<dbReference type="Gene3D" id="1.20.5.100">
    <property type="entry name" value="Cytochrome c1, transmembrane anchor, C-terminal"/>
    <property type="match status" value="1"/>
</dbReference>
<organism evidence="14 15">
    <name type="scientific">Aurantimonas aggregata</name>
    <dbReference type="NCBI Taxonomy" id="2047720"/>
    <lineage>
        <taxon>Bacteria</taxon>
        <taxon>Pseudomonadati</taxon>
        <taxon>Pseudomonadota</taxon>
        <taxon>Alphaproteobacteria</taxon>
        <taxon>Hyphomicrobiales</taxon>
        <taxon>Aurantimonadaceae</taxon>
        <taxon>Aurantimonas</taxon>
    </lineage>
</organism>
<dbReference type="Pfam" id="PF00984">
    <property type="entry name" value="UDPG_MGDP_dh"/>
    <property type="match status" value="1"/>
</dbReference>
<comment type="pathway">
    <text evidence="1">Nucleotide-sugar biosynthesis; UDP-alpha-D-glucuronate biosynthesis; UDP-alpha-D-glucuronate from UDP-alpha-D-glucose: step 1/1.</text>
</comment>
<dbReference type="InterPro" id="IPR008927">
    <property type="entry name" value="6-PGluconate_DH-like_C_sf"/>
</dbReference>
<evidence type="ECO:0000259" key="13">
    <source>
        <dbReference type="SMART" id="SM00984"/>
    </source>
</evidence>
<protein>
    <recommendedName>
        <fullName evidence="4 8">UDP-glucose 6-dehydrogenase</fullName>
        <ecNumber evidence="3 8">1.1.1.22</ecNumber>
    </recommendedName>
</protein>
<feature type="binding site" evidence="11">
    <location>
        <position position="146"/>
    </location>
    <ligand>
        <name>NAD(+)</name>
        <dbReference type="ChEBI" id="CHEBI:57540"/>
    </ligand>
</feature>
<evidence type="ECO:0000256" key="3">
    <source>
        <dbReference type="ARBA" id="ARBA00012954"/>
    </source>
</evidence>
<evidence type="ECO:0000256" key="2">
    <source>
        <dbReference type="ARBA" id="ARBA00006601"/>
    </source>
</evidence>
<feature type="region of interest" description="Disordered" evidence="12">
    <location>
        <begin position="470"/>
        <end position="490"/>
    </location>
</feature>
<dbReference type="EC" id="1.1.1.22" evidence="3 8"/>
<feature type="binding site" evidence="10">
    <location>
        <position position="231"/>
    </location>
    <ligand>
        <name>substrate</name>
    </ligand>
</feature>
<keyword evidence="15" id="KW-1185">Reference proteome</keyword>
<feature type="domain" description="UDP-glucose/GDP-mannose dehydrogenase C-terminal" evidence="13">
    <location>
        <begin position="340"/>
        <end position="441"/>
    </location>
</feature>
<dbReference type="Pfam" id="PF03721">
    <property type="entry name" value="UDPG_MGDP_dh_N"/>
    <property type="match status" value="1"/>
</dbReference>
<dbReference type="InterPro" id="IPR014026">
    <property type="entry name" value="UDP-Glc/GDP-Man_DH_dimer"/>
</dbReference>
<dbReference type="SUPFAM" id="SSF51735">
    <property type="entry name" value="NAD(P)-binding Rossmann-fold domains"/>
    <property type="match status" value="1"/>
</dbReference>
<comment type="caution">
    <text evidence="14">The sequence shown here is derived from an EMBL/GenBank/DDBJ whole genome shotgun (WGS) entry which is preliminary data.</text>
</comment>
<dbReference type="AlphaFoldDB" id="A0A6L9MMR4"/>
<evidence type="ECO:0000256" key="10">
    <source>
        <dbReference type="PIRSR" id="PIRSR500134-2"/>
    </source>
</evidence>
<evidence type="ECO:0000256" key="6">
    <source>
        <dbReference type="ARBA" id="ARBA00023027"/>
    </source>
</evidence>
<feature type="binding site" evidence="11">
    <location>
        <position position="110"/>
    </location>
    <ligand>
        <name>NAD(+)</name>
        <dbReference type="ChEBI" id="CHEBI:57540"/>
    </ligand>
</feature>
<dbReference type="SUPFAM" id="SSF48179">
    <property type="entry name" value="6-phosphogluconate dehydrogenase C-terminal domain-like"/>
    <property type="match status" value="1"/>
</dbReference>
<dbReference type="InterPro" id="IPR036220">
    <property type="entry name" value="UDP-Glc/GDP-Man_DH_C_sf"/>
</dbReference>
<dbReference type="Gene3D" id="3.40.50.720">
    <property type="entry name" value="NAD(P)-binding Rossmann-like Domain"/>
    <property type="match status" value="2"/>
</dbReference>
<feature type="binding site" evidence="10">
    <location>
        <position position="284"/>
    </location>
    <ligand>
        <name>substrate</name>
    </ligand>
</feature>
<feature type="binding site" evidence="11">
    <location>
        <position position="54"/>
    </location>
    <ligand>
        <name>NAD(+)</name>
        <dbReference type="ChEBI" id="CHEBI:57540"/>
    </ligand>
</feature>
<feature type="binding site" evidence="11">
    <location>
        <position position="59"/>
    </location>
    <ligand>
        <name>NAD(+)</name>
        <dbReference type="ChEBI" id="CHEBI:57540"/>
    </ligand>
</feature>